<reference evidence="2" key="1">
    <citation type="submission" date="2020-11" db="EMBL/GenBank/DDBJ databases">
        <authorList>
            <person name="Tran Van P."/>
        </authorList>
    </citation>
    <scope>NUCLEOTIDE SEQUENCE</scope>
</reference>
<gene>
    <name evidence="2" type="ORF">OSB1V03_LOCUS20044</name>
</gene>
<protein>
    <submittedName>
        <fullName evidence="2">Uncharacterized protein</fullName>
    </submittedName>
</protein>
<dbReference type="EMBL" id="CAJPIZ010031450">
    <property type="protein sequence ID" value="CAG2120097.1"/>
    <property type="molecule type" value="Genomic_DNA"/>
</dbReference>
<sequence>MFQDVNVNNKLVVLVKELEAKSQAVVVADGAVGVGSVVTVGALVALTLAARLTVGSVLLVVNSR</sequence>
<organism evidence="2">
    <name type="scientific">Medioppia subpectinata</name>
    <dbReference type="NCBI Taxonomy" id="1979941"/>
    <lineage>
        <taxon>Eukaryota</taxon>
        <taxon>Metazoa</taxon>
        <taxon>Ecdysozoa</taxon>
        <taxon>Arthropoda</taxon>
        <taxon>Chelicerata</taxon>
        <taxon>Arachnida</taxon>
        <taxon>Acari</taxon>
        <taxon>Acariformes</taxon>
        <taxon>Sarcoptiformes</taxon>
        <taxon>Oribatida</taxon>
        <taxon>Brachypylina</taxon>
        <taxon>Oppioidea</taxon>
        <taxon>Oppiidae</taxon>
        <taxon>Medioppia</taxon>
    </lineage>
</organism>
<dbReference type="Proteomes" id="UP000759131">
    <property type="component" value="Unassembled WGS sequence"/>
</dbReference>
<dbReference type="EMBL" id="OC886025">
    <property type="protein sequence ID" value="CAD7644423.1"/>
    <property type="molecule type" value="Genomic_DNA"/>
</dbReference>
<keyword evidence="1" id="KW-0812">Transmembrane</keyword>
<feature type="transmembrane region" description="Helical" evidence="1">
    <location>
        <begin position="37"/>
        <end position="61"/>
    </location>
</feature>
<evidence type="ECO:0000313" key="2">
    <source>
        <dbReference type="EMBL" id="CAD7644423.1"/>
    </source>
</evidence>
<evidence type="ECO:0000256" key="1">
    <source>
        <dbReference type="SAM" id="Phobius"/>
    </source>
</evidence>
<keyword evidence="1" id="KW-0472">Membrane</keyword>
<keyword evidence="3" id="KW-1185">Reference proteome</keyword>
<feature type="non-terminal residue" evidence="2">
    <location>
        <position position="1"/>
    </location>
</feature>
<keyword evidence="1" id="KW-1133">Transmembrane helix</keyword>
<name>A0A7R9LNU2_9ACAR</name>
<dbReference type="AlphaFoldDB" id="A0A7R9LNU2"/>
<accession>A0A7R9LNU2</accession>
<proteinExistence type="predicted"/>
<evidence type="ECO:0000313" key="3">
    <source>
        <dbReference type="Proteomes" id="UP000759131"/>
    </source>
</evidence>